<dbReference type="Proteomes" id="UP000516320">
    <property type="component" value="Chromosome"/>
</dbReference>
<sequence length="412" mass="42109">MKEQDQQQPDPRWGQNYFGVPAGDRPASFDQEFGTHSQSDNDRLAQPEQAANAAVETRRAPKKIGLGSALALMLVGSIVTGGVVGIGATQLTKSSNVVSTLEQPSVPSQNNADQAGSVEHVAAAVLPAVVSIQTANAEGSGSIISSDGLVLTNHHVAAPGERSGLQVTLNDGSTHPADFVASDAATDIAIIKIRDVSNLPVLEFGDSSSLVVGQEVVAVGAPLGLNSTVTSGIVSAMNRPVRASQDGGESSLIDGIQTDAAINPGNSGGPLVDMQGHLVGMNSVIASLSQNSSSQSGSIGLGFAIPSNFAKRVADQLVKTGKASQPMLAVSVSYQSPVQGALIAGVQKGGAGDRAGLKAGDVVTQLDDRRIDSADALIAAVRSHNFGETITLKVTDERGQNERTVEATLSND</sequence>
<feature type="domain" description="PDZ" evidence="7">
    <location>
        <begin position="317"/>
        <end position="398"/>
    </location>
</feature>
<dbReference type="EMBL" id="CP046884">
    <property type="protein sequence ID" value="QNQ89877.1"/>
    <property type="molecule type" value="Genomic_DNA"/>
</dbReference>
<keyword evidence="6" id="KW-1133">Transmembrane helix</keyword>
<dbReference type="Gene3D" id="2.30.42.10">
    <property type="match status" value="1"/>
</dbReference>
<accession>A0A7H0SMV2</accession>
<evidence type="ECO:0000259" key="7">
    <source>
        <dbReference type="PROSITE" id="PS50106"/>
    </source>
</evidence>
<dbReference type="InterPro" id="IPR009003">
    <property type="entry name" value="Peptidase_S1_PA"/>
</dbReference>
<keyword evidence="3" id="KW-0378">Hydrolase</keyword>
<keyword evidence="9" id="KW-1185">Reference proteome</keyword>
<evidence type="ECO:0000256" key="2">
    <source>
        <dbReference type="ARBA" id="ARBA00022670"/>
    </source>
</evidence>
<dbReference type="PRINTS" id="PR00834">
    <property type="entry name" value="PROTEASES2C"/>
</dbReference>
<dbReference type="Pfam" id="PF13365">
    <property type="entry name" value="Trypsin_2"/>
    <property type="match status" value="1"/>
</dbReference>
<dbReference type="KEGG" id="cpoy:GP475_03860"/>
<proteinExistence type="inferred from homology"/>
<dbReference type="PROSITE" id="PS50106">
    <property type="entry name" value="PDZ"/>
    <property type="match status" value="1"/>
</dbReference>
<keyword evidence="2" id="KW-0645">Protease</keyword>
<dbReference type="RefSeq" id="WP_187975335.1">
    <property type="nucleotide sequence ID" value="NZ_CP046884.1"/>
</dbReference>
<feature type="transmembrane region" description="Helical" evidence="6">
    <location>
        <begin position="66"/>
        <end position="88"/>
    </location>
</feature>
<dbReference type="FunFam" id="2.40.10.10:FF:000001">
    <property type="entry name" value="Periplasmic serine protease DegS"/>
    <property type="match status" value="1"/>
</dbReference>
<dbReference type="InterPro" id="IPR001478">
    <property type="entry name" value="PDZ"/>
</dbReference>
<comment type="similarity">
    <text evidence="1">Belongs to the peptidase S1C family.</text>
</comment>
<dbReference type="SMART" id="SM00228">
    <property type="entry name" value="PDZ"/>
    <property type="match status" value="1"/>
</dbReference>
<evidence type="ECO:0000313" key="8">
    <source>
        <dbReference type="EMBL" id="QNQ89877.1"/>
    </source>
</evidence>
<dbReference type="SUPFAM" id="SSF50494">
    <property type="entry name" value="Trypsin-like serine proteases"/>
    <property type="match status" value="1"/>
</dbReference>
<protein>
    <submittedName>
        <fullName evidence="8">PDZ domain-containing protein</fullName>
    </submittedName>
</protein>
<evidence type="ECO:0000256" key="4">
    <source>
        <dbReference type="ARBA" id="ARBA00022825"/>
    </source>
</evidence>
<keyword evidence="6" id="KW-0472">Membrane</keyword>
<evidence type="ECO:0000256" key="5">
    <source>
        <dbReference type="SAM" id="MobiDB-lite"/>
    </source>
</evidence>
<evidence type="ECO:0000256" key="6">
    <source>
        <dbReference type="SAM" id="Phobius"/>
    </source>
</evidence>
<gene>
    <name evidence="8" type="ORF">GP475_03860</name>
</gene>
<dbReference type="PANTHER" id="PTHR43343">
    <property type="entry name" value="PEPTIDASE S12"/>
    <property type="match status" value="1"/>
</dbReference>
<dbReference type="GO" id="GO:0004252">
    <property type="term" value="F:serine-type endopeptidase activity"/>
    <property type="evidence" value="ECO:0007669"/>
    <property type="project" value="InterPro"/>
</dbReference>
<evidence type="ECO:0000313" key="9">
    <source>
        <dbReference type="Proteomes" id="UP000516320"/>
    </source>
</evidence>
<dbReference type="SUPFAM" id="SSF50156">
    <property type="entry name" value="PDZ domain-like"/>
    <property type="match status" value="1"/>
</dbReference>
<name>A0A7H0SMV2_9CORY</name>
<feature type="region of interest" description="Disordered" evidence="5">
    <location>
        <begin position="1"/>
        <end position="56"/>
    </location>
</feature>
<evidence type="ECO:0000256" key="3">
    <source>
        <dbReference type="ARBA" id="ARBA00022801"/>
    </source>
</evidence>
<organism evidence="8 9">
    <name type="scientific">Corynebacterium poyangense</name>
    <dbReference type="NCBI Taxonomy" id="2684405"/>
    <lineage>
        <taxon>Bacteria</taxon>
        <taxon>Bacillati</taxon>
        <taxon>Actinomycetota</taxon>
        <taxon>Actinomycetes</taxon>
        <taxon>Mycobacteriales</taxon>
        <taxon>Corynebacteriaceae</taxon>
        <taxon>Corynebacterium</taxon>
    </lineage>
</organism>
<dbReference type="Pfam" id="PF13180">
    <property type="entry name" value="PDZ_2"/>
    <property type="match status" value="1"/>
</dbReference>
<dbReference type="GO" id="GO:0006508">
    <property type="term" value="P:proteolysis"/>
    <property type="evidence" value="ECO:0007669"/>
    <property type="project" value="UniProtKB-KW"/>
</dbReference>
<dbReference type="InterPro" id="IPR036034">
    <property type="entry name" value="PDZ_sf"/>
</dbReference>
<dbReference type="PANTHER" id="PTHR43343:SF3">
    <property type="entry name" value="PROTEASE DO-LIKE 8, CHLOROPLASTIC"/>
    <property type="match status" value="1"/>
</dbReference>
<reference evidence="8 9" key="1">
    <citation type="submission" date="2019-12" db="EMBL/GenBank/DDBJ databases">
        <title>Corynebacterium sp. nov., isolated from feces of the Anser Albifrons in China.</title>
        <authorList>
            <person name="Liu Q."/>
        </authorList>
    </citation>
    <scope>NUCLEOTIDE SEQUENCE [LARGE SCALE GENOMIC DNA]</scope>
    <source>
        <strain evidence="8 9">4H37-19</strain>
    </source>
</reference>
<dbReference type="InterPro" id="IPR051201">
    <property type="entry name" value="Chloro_Bact_Ser_Proteases"/>
</dbReference>
<dbReference type="InterPro" id="IPR001940">
    <property type="entry name" value="Peptidase_S1C"/>
</dbReference>
<keyword evidence="4" id="KW-0720">Serine protease</keyword>
<keyword evidence="6" id="KW-0812">Transmembrane</keyword>
<dbReference type="AlphaFoldDB" id="A0A7H0SMV2"/>
<dbReference type="Gene3D" id="2.40.10.10">
    <property type="entry name" value="Trypsin-like serine proteases"/>
    <property type="match status" value="2"/>
</dbReference>
<dbReference type="InterPro" id="IPR043504">
    <property type="entry name" value="Peptidase_S1_PA_chymotrypsin"/>
</dbReference>
<evidence type="ECO:0000256" key="1">
    <source>
        <dbReference type="ARBA" id="ARBA00010541"/>
    </source>
</evidence>